<evidence type="ECO:0000313" key="2">
    <source>
        <dbReference type="EMBL" id="CAE7223830.1"/>
    </source>
</evidence>
<reference evidence="2" key="1">
    <citation type="submission" date="2021-01" db="EMBL/GenBank/DDBJ databases">
        <authorList>
            <person name="Kaushik A."/>
        </authorList>
    </citation>
    <scope>NUCLEOTIDE SEQUENCE</scope>
    <source>
        <strain evidence="2">AG5</strain>
    </source>
</reference>
<dbReference type="Proteomes" id="UP000663827">
    <property type="component" value="Unassembled WGS sequence"/>
</dbReference>
<evidence type="ECO:0000256" key="1">
    <source>
        <dbReference type="SAM" id="Phobius"/>
    </source>
</evidence>
<keyword evidence="1" id="KW-0472">Membrane</keyword>
<name>A0A8H3EB72_9AGAM</name>
<comment type="caution">
    <text evidence="2">The sequence shown here is derived from an EMBL/GenBank/DDBJ whole genome shotgun (WGS) entry which is preliminary data.</text>
</comment>
<evidence type="ECO:0000313" key="3">
    <source>
        <dbReference type="Proteomes" id="UP000663827"/>
    </source>
</evidence>
<feature type="transmembrane region" description="Helical" evidence="1">
    <location>
        <begin position="59"/>
        <end position="83"/>
    </location>
</feature>
<feature type="transmembrane region" description="Helical" evidence="1">
    <location>
        <begin position="120"/>
        <end position="143"/>
    </location>
</feature>
<protein>
    <submittedName>
        <fullName evidence="2">Uncharacterized protein</fullName>
    </submittedName>
</protein>
<accession>A0A8H3EB72</accession>
<dbReference type="EMBL" id="CAJNJQ010006204">
    <property type="protein sequence ID" value="CAE7223830.1"/>
    <property type="molecule type" value="Genomic_DNA"/>
</dbReference>
<gene>
    <name evidence="2" type="ORF">RDB_LOCUS171056</name>
</gene>
<proteinExistence type="predicted"/>
<dbReference type="AlphaFoldDB" id="A0A8H3EB72"/>
<sequence length="559" mass="62222">MLNKIIHIDHVKRWYLYVVGTYVLGLSLAIGNHFFFAYLDNKNVILYDQFWITVAKNAWARAAQVCFIVSSHTAFLGMIWSTISGLPLPVRMVDSVLRLPSFLPLLNILFSSKIKRLHNLIFYSVSLLSLAFVPITIPAALLVRPSKPIPTQLQVPNIDMSIDPRLYTVIISGWEYVGPSNHLQRLVRNMLTSDTVSTWNAPGGCPYGCSYEVSYYAPVLSCVDYVPNPSDLASNASYRASFNISDSFLALNMTFWPMENGTYVGGNSSSPSGTRCTFHNGRYVAAMEYWGSQRYASIANYTRTTDDPIIGTSLGFSNSSDCPRNTSWVISDPSSTSPCARMQMNTWALTDAFATALSGTIVTHSQSGTLGPEERAVNSALMPNLDYLFSVHEIYQSFDLSPWAKQIGLGRALETLFANATLSLTRDAYIHDWKSEAQNALVVPFANKFSYNRKSFWIGYGGAFLTVLGVMLASWDIRGSLPTEETRLGRILATTRDESFEQLQDQKEGIDDLVICYESVQKDGGHVLAFTVKTEESGLRKRKLDTEEIGLLERTTSVP</sequence>
<keyword evidence="1" id="KW-0812">Transmembrane</keyword>
<organism evidence="2 3">
    <name type="scientific">Rhizoctonia solani</name>
    <dbReference type="NCBI Taxonomy" id="456999"/>
    <lineage>
        <taxon>Eukaryota</taxon>
        <taxon>Fungi</taxon>
        <taxon>Dikarya</taxon>
        <taxon>Basidiomycota</taxon>
        <taxon>Agaricomycotina</taxon>
        <taxon>Agaricomycetes</taxon>
        <taxon>Cantharellales</taxon>
        <taxon>Ceratobasidiaceae</taxon>
        <taxon>Rhizoctonia</taxon>
    </lineage>
</organism>
<feature type="transmembrane region" description="Helical" evidence="1">
    <location>
        <begin position="457"/>
        <end position="475"/>
    </location>
</feature>
<keyword evidence="1" id="KW-1133">Transmembrane helix</keyword>
<feature type="transmembrane region" description="Helical" evidence="1">
    <location>
        <begin position="14"/>
        <end position="39"/>
    </location>
</feature>